<organism evidence="1 2">
    <name type="scientific">Macaca mulatta</name>
    <name type="common">Rhesus macaque</name>
    <dbReference type="NCBI Taxonomy" id="9544"/>
    <lineage>
        <taxon>Eukaryota</taxon>
        <taxon>Metazoa</taxon>
        <taxon>Chordata</taxon>
        <taxon>Craniata</taxon>
        <taxon>Vertebrata</taxon>
        <taxon>Euteleostomi</taxon>
        <taxon>Mammalia</taxon>
        <taxon>Eutheria</taxon>
        <taxon>Euarchontoglires</taxon>
        <taxon>Primates</taxon>
        <taxon>Haplorrhini</taxon>
        <taxon>Catarrhini</taxon>
        <taxon>Cercopithecidae</taxon>
        <taxon>Cercopithecinae</taxon>
        <taxon>Macaca</taxon>
    </lineage>
</organism>
<dbReference type="VEuPathDB" id="HostDB:ENSMMUG00000061708"/>
<name>A0A5F8A277_MACMU</name>
<keyword evidence="2" id="KW-1185">Reference proteome</keyword>
<dbReference type="AlphaFoldDB" id="A0A5F8A277"/>
<reference evidence="1" key="2">
    <citation type="submission" date="2019-01" db="EMBL/GenBank/DDBJ databases">
        <authorList>
            <person name="Graves T."/>
            <person name="Eichler E.E."/>
            <person name="Wilson R.K."/>
        </authorList>
    </citation>
    <scope>NUCLEOTIDE SEQUENCE [LARGE SCALE GENOMIC DNA]</scope>
    <source>
        <strain evidence="1">17573</strain>
    </source>
</reference>
<dbReference type="Ensembl" id="ENSMMUT00000096530.1">
    <property type="protein sequence ID" value="ENSMMUP00000071001.1"/>
    <property type="gene ID" value="ENSMMUG00000061708.1"/>
</dbReference>
<evidence type="ECO:0000313" key="1">
    <source>
        <dbReference type="Ensembl" id="ENSMMUP00000071001.1"/>
    </source>
</evidence>
<sequence length="104" mass="11909">MTYGDLGFYFVNIQCCFFETRPCSVAQAGVQWHNLGSLQPLPPGFKQFSCLSFPSSWDYRRTPPHPANFCIFWYRRGFTMLASLVSNSWPQVNCPPRPPKVLGL</sequence>
<dbReference type="Proteomes" id="UP000006718">
    <property type="component" value="Chromosome 20"/>
</dbReference>
<protein>
    <submittedName>
        <fullName evidence="1">Uncharacterized protein</fullName>
    </submittedName>
</protein>
<dbReference type="InParanoid" id="A0A5F8A277"/>
<dbReference type="PANTHER" id="PTHR46254:SF12">
    <property type="entry name" value="RNA BINDING MOTIF SINGLE STRANDED INTERACTING PROTEIN 2"/>
    <property type="match status" value="1"/>
</dbReference>
<accession>A0A5F8A277</accession>
<dbReference type="Bgee" id="ENSMMUG00000061708">
    <property type="expression patterns" value="Expressed in intestine and 9 other cell types or tissues"/>
</dbReference>
<dbReference type="GeneTree" id="ENSGT00940000161627"/>
<dbReference type="OMA" id="ANFCIFW"/>
<evidence type="ECO:0000313" key="2">
    <source>
        <dbReference type="Proteomes" id="UP000006718"/>
    </source>
</evidence>
<proteinExistence type="predicted"/>
<reference evidence="1" key="4">
    <citation type="submission" date="2025-09" db="UniProtKB">
        <authorList>
            <consortium name="Ensembl"/>
        </authorList>
    </citation>
    <scope>IDENTIFICATION</scope>
    <source>
        <strain evidence="1">17573</strain>
    </source>
</reference>
<reference evidence="2" key="1">
    <citation type="journal article" date="2007" name="Science">
        <title>Evolutionary and biomedical insights from the rhesus macaque genome.</title>
        <authorList>
            <person name="Gibbs R.A."/>
            <person name="Rogers J."/>
            <person name="Katze M.G."/>
            <person name="Bumgarner R."/>
            <person name="Weinstock G.M."/>
            <person name="Mardis E.R."/>
            <person name="Remington K.A."/>
            <person name="Strausberg R.L."/>
            <person name="Venter J.C."/>
            <person name="Wilson R.K."/>
            <person name="Batzer M.A."/>
            <person name="Bustamante C.D."/>
            <person name="Eichler E.E."/>
            <person name="Hahn M.W."/>
            <person name="Hardison R.C."/>
            <person name="Makova K.D."/>
            <person name="Miller W."/>
            <person name="Milosavljevic A."/>
            <person name="Palermo R.E."/>
            <person name="Siepel A."/>
            <person name="Sikela J.M."/>
            <person name="Attaway T."/>
            <person name="Bell S."/>
            <person name="Bernard K.E."/>
            <person name="Buhay C.J."/>
            <person name="Chandrabose M.N."/>
            <person name="Dao M."/>
            <person name="Davis C."/>
            <person name="Delehaunty K.D."/>
            <person name="Ding Y."/>
            <person name="Dinh H.H."/>
            <person name="Dugan-Rocha S."/>
            <person name="Fulton L.A."/>
            <person name="Gabisi R.A."/>
            <person name="Garner T.T."/>
            <person name="Godfrey J."/>
            <person name="Hawes A.C."/>
            <person name="Hernandez J."/>
            <person name="Hines S."/>
            <person name="Holder M."/>
            <person name="Hume J."/>
            <person name="Jhangiani S.N."/>
            <person name="Joshi V."/>
            <person name="Khan Z.M."/>
            <person name="Kirkness E.F."/>
            <person name="Cree A."/>
            <person name="Fowler R.G."/>
            <person name="Lee S."/>
            <person name="Lewis L.R."/>
            <person name="Li Z."/>
            <person name="Liu Y.-S."/>
            <person name="Moore S.M."/>
            <person name="Muzny D."/>
            <person name="Nazareth L.V."/>
            <person name="Ngo D.N."/>
            <person name="Okwuonu G.O."/>
            <person name="Pai G."/>
            <person name="Parker D."/>
            <person name="Paul H.A."/>
            <person name="Pfannkoch C."/>
            <person name="Pohl C.S."/>
            <person name="Rogers Y.-H.C."/>
            <person name="Ruiz S.J."/>
            <person name="Sabo A."/>
            <person name="Santibanez J."/>
            <person name="Schneider B.W."/>
            <person name="Smith S.M."/>
            <person name="Sodergren E."/>
            <person name="Svatek A.F."/>
            <person name="Utterback T.R."/>
            <person name="Vattathil S."/>
            <person name="Warren W."/>
            <person name="White C.S."/>
            <person name="Chinwalla A.T."/>
            <person name="Feng Y."/>
            <person name="Halpern A.L."/>
            <person name="Hillier L.W."/>
            <person name="Huang X."/>
            <person name="Minx P."/>
            <person name="Nelson J.O."/>
            <person name="Pepin K.H."/>
            <person name="Qin X."/>
            <person name="Sutton G.G."/>
            <person name="Venter E."/>
            <person name="Walenz B.P."/>
            <person name="Wallis J.W."/>
            <person name="Worley K.C."/>
            <person name="Yang S.-P."/>
            <person name="Jones S.M."/>
            <person name="Marra M.A."/>
            <person name="Rocchi M."/>
            <person name="Schein J.E."/>
            <person name="Baertsch R."/>
            <person name="Clarke L."/>
            <person name="Csuros M."/>
            <person name="Glasscock J."/>
            <person name="Harris R.A."/>
            <person name="Havlak P."/>
            <person name="Jackson A.R."/>
            <person name="Jiang H."/>
            <person name="Liu Y."/>
            <person name="Messina D.N."/>
            <person name="Shen Y."/>
            <person name="Song H.X.-Z."/>
            <person name="Wylie T."/>
            <person name="Zhang L."/>
            <person name="Birney E."/>
            <person name="Han K."/>
            <person name="Konkel M.K."/>
            <person name="Lee J."/>
            <person name="Smit A.F.A."/>
            <person name="Ullmer B."/>
            <person name="Wang H."/>
            <person name="Xing J."/>
            <person name="Burhans R."/>
            <person name="Cheng Z."/>
            <person name="Karro J.E."/>
            <person name="Ma J."/>
            <person name="Raney B."/>
            <person name="She X."/>
            <person name="Cox M.J."/>
            <person name="Demuth J.P."/>
            <person name="Dumas L.J."/>
            <person name="Han S.-G."/>
            <person name="Hopkins J."/>
            <person name="Karimpour-Fard A."/>
            <person name="Kim Y.H."/>
            <person name="Pollack J.R."/>
            <person name="Vinar T."/>
            <person name="Addo-Quaye C."/>
            <person name="Degenhardt J."/>
            <person name="Denby A."/>
            <person name="Hubisz M.J."/>
            <person name="Indap A."/>
            <person name="Kosiol C."/>
            <person name="Lahn B.T."/>
            <person name="Lawson H.A."/>
            <person name="Marklein A."/>
            <person name="Nielsen R."/>
            <person name="Vallender E.J."/>
            <person name="Clark A.G."/>
            <person name="Ferguson B."/>
            <person name="Hernandez R.D."/>
            <person name="Hirani K."/>
            <person name="Kehrer-Sawatzki H."/>
            <person name="Kolb J."/>
            <person name="Patil S."/>
            <person name="Pu L.-L."/>
            <person name="Ren Y."/>
            <person name="Smith D.G."/>
            <person name="Wheeler D.A."/>
            <person name="Schenck I."/>
            <person name="Ball E.V."/>
            <person name="Chen R."/>
            <person name="Cooper D.N."/>
            <person name="Giardine B."/>
            <person name="Hsu F."/>
            <person name="Kent W.J."/>
            <person name="Lesk A."/>
            <person name="Nelson D.L."/>
            <person name="O'brien W.E."/>
            <person name="Pruefer K."/>
            <person name="Stenson P.D."/>
            <person name="Wallace J.C."/>
            <person name="Ke H."/>
            <person name="Liu X.-M."/>
            <person name="Wang P."/>
            <person name="Xiang A.P."/>
            <person name="Yang F."/>
            <person name="Barber G.P."/>
            <person name="Haussler D."/>
            <person name="Karolchik D."/>
            <person name="Kern A.D."/>
            <person name="Kuhn R.M."/>
            <person name="Smith K.E."/>
            <person name="Zwieg A.S."/>
        </authorList>
    </citation>
    <scope>NUCLEOTIDE SEQUENCE [LARGE SCALE GENOMIC DNA]</scope>
    <source>
        <strain evidence="2">17573</strain>
    </source>
</reference>
<reference evidence="1" key="3">
    <citation type="submission" date="2025-08" db="UniProtKB">
        <authorList>
            <consortium name="Ensembl"/>
        </authorList>
    </citation>
    <scope>IDENTIFICATION</scope>
    <source>
        <strain evidence="1">17573</strain>
    </source>
</reference>
<dbReference type="PANTHER" id="PTHR46254">
    <property type="entry name" value="PROTEIN GVQW1-RELATED"/>
    <property type="match status" value="1"/>
</dbReference>